<keyword evidence="1" id="KW-1133">Transmembrane helix</keyword>
<keyword evidence="1" id="KW-0472">Membrane</keyword>
<feature type="transmembrane region" description="Helical" evidence="1">
    <location>
        <begin position="6"/>
        <end position="26"/>
    </location>
</feature>
<accession>A0A6V8SKA7</accession>
<keyword evidence="3" id="KW-1185">Reference proteome</keyword>
<evidence type="ECO:0000313" key="2">
    <source>
        <dbReference type="EMBL" id="GFP75333.1"/>
    </source>
</evidence>
<dbReference type="EMBL" id="BLZR01000001">
    <property type="protein sequence ID" value="GFP75333.1"/>
    <property type="molecule type" value="Genomic_DNA"/>
</dbReference>
<reference evidence="2 3" key="1">
    <citation type="submission" date="2020-07" db="EMBL/GenBank/DDBJ databases">
        <title>A new beta-1,3-glucan-decomposing anaerobic bacterium isolated from anoxic soil subjected to biological soil disinfestation.</title>
        <authorList>
            <person name="Ueki A."/>
            <person name="Tonouchi A."/>
        </authorList>
    </citation>
    <scope>NUCLEOTIDE SEQUENCE [LARGE SCALE GENOMIC DNA]</scope>
    <source>
        <strain evidence="2 3">TW1</strain>
    </source>
</reference>
<dbReference type="Proteomes" id="UP000580568">
    <property type="component" value="Unassembled WGS sequence"/>
</dbReference>
<gene>
    <name evidence="2" type="ORF">bsdtw1_01407</name>
</gene>
<sequence>MRAELLNSIQVFLILIFFIGFIAYTIREARNCIKRFKYNYIKKTYSKALDFSRFMIKESYFSYEKYDIWRYCELF</sequence>
<keyword evidence="1" id="KW-0812">Transmembrane</keyword>
<name>A0A6V8SKA7_9CLOT</name>
<protein>
    <submittedName>
        <fullName evidence="2">Uncharacterized protein</fullName>
    </submittedName>
</protein>
<dbReference type="AlphaFoldDB" id="A0A6V8SKA7"/>
<evidence type="ECO:0000256" key="1">
    <source>
        <dbReference type="SAM" id="Phobius"/>
    </source>
</evidence>
<proteinExistence type="predicted"/>
<evidence type="ECO:0000313" key="3">
    <source>
        <dbReference type="Proteomes" id="UP000580568"/>
    </source>
</evidence>
<organism evidence="2 3">
    <name type="scientific">Clostridium fungisolvens</name>
    <dbReference type="NCBI Taxonomy" id="1604897"/>
    <lineage>
        <taxon>Bacteria</taxon>
        <taxon>Bacillati</taxon>
        <taxon>Bacillota</taxon>
        <taxon>Clostridia</taxon>
        <taxon>Eubacteriales</taxon>
        <taxon>Clostridiaceae</taxon>
        <taxon>Clostridium</taxon>
    </lineage>
</organism>
<comment type="caution">
    <text evidence="2">The sequence shown here is derived from an EMBL/GenBank/DDBJ whole genome shotgun (WGS) entry which is preliminary data.</text>
</comment>